<feature type="transmembrane region" description="Helical" evidence="6">
    <location>
        <begin position="216"/>
        <end position="242"/>
    </location>
</feature>
<accession>A0ABT1TAP7</accession>
<dbReference type="PANTHER" id="PTHR30213">
    <property type="entry name" value="INNER MEMBRANE PROTEIN YHJD"/>
    <property type="match status" value="1"/>
</dbReference>
<feature type="transmembrane region" description="Helical" evidence="6">
    <location>
        <begin position="143"/>
        <end position="164"/>
    </location>
</feature>
<evidence type="ECO:0000256" key="1">
    <source>
        <dbReference type="ARBA" id="ARBA00004651"/>
    </source>
</evidence>
<feature type="transmembrane region" description="Helical" evidence="6">
    <location>
        <begin position="42"/>
        <end position="61"/>
    </location>
</feature>
<keyword evidence="4 6" id="KW-1133">Transmembrane helix</keyword>
<reference evidence="7 8" key="1">
    <citation type="submission" date="2022-07" db="EMBL/GenBank/DDBJ databases">
        <title>Methylomonas rivi sp. nov., Methylomonas rosea sp. nov., Methylomonas aureus sp. nov. and Methylomonas subterranea sp. nov., four novel methanotrophs isolated from a freshwater creek and the deep terrestrial subsurface.</title>
        <authorList>
            <person name="Abin C."/>
            <person name="Sankaranarayanan K."/>
            <person name="Garner C."/>
            <person name="Sindelar R."/>
            <person name="Kotary K."/>
            <person name="Garner R."/>
            <person name="Barclay S."/>
            <person name="Lawson P."/>
            <person name="Krumholz L."/>
        </authorList>
    </citation>
    <scope>NUCLEOTIDE SEQUENCE [LARGE SCALE GENOMIC DNA]</scope>
    <source>
        <strain evidence="7 8">SURF-2</strain>
    </source>
</reference>
<evidence type="ECO:0000256" key="3">
    <source>
        <dbReference type="ARBA" id="ARBA00022692"/>
    </source>
</evidence>
<dbReference type="InterPro" id="IPR036390">
    <property type="entry name" value="WH_DNA-bd_sf"/>
</dbReference>
<comment type="caution">
    <text evidence="7">The sequence shown here is derived from an EMBL/GenBank/DDBJ whole genome shotgun (WGS) entry which is preliminary data.</text>
</comment>
<dbReference type="InterPro" id="IPR036388">
    <property type="entry name" value="WH-like_DNA-bd_sf"/>
</dbReference>
<keyword evidence="3 6" id="KW-0812">Transmembrane</keyword>
<dbReference type="Proteomes" id="UP001524499">
    <property type="component" value="Unassembled WGS sequence"/>
</dbReference>
<gene>
    <name evidence="7" type="ORF">NP590_00255</name>
</gene>
<keyword evidence="8" id="KW-1185">Reference proteome</keyword>
<dbReference type="RefSeq" id="WP_256600125.1">
    <property type="nucleotide sequence ID" value="NZ_JANIBJ010000001.1"/>
</dbReference>
<dbReference type="InterPro" id="IPR017039">
    <property type="entry name" value="Virul_fac_BrkB"/>
</dbReference>
<evidence type="ECO:0000256" key="2">
    <source>
        <dbReference type="ARBA" id="ARBA00022475"/>
    </source>
</evidence>
<name>A0ABT1TAP7_9GAMM</name>
<organism evidence="7 8">
    <name type="scientific">Methylomonas subterranea</name>
    <dbReference type="NCBI Taxonomy" id="2952225"/>
    <lineage>
        <taxon>Bacteria</taxon>
        <taxon>Pseudomonadati</taxon>
        <taxon>Pseudomonadota</taxon>
        <taxon>Gammaproteobacteria</taxon>
        <taxon>Methylococcales</taxon>
        <taxon>Methylococcaceae</taxon>
        <taxon>Methylomonas</taxon>
    </lineage>
</organism>
<feature type="transmembrane region" description="Helical" evidence="6">
    <location>
        <begin position="184"/>
        <end position="209"/>
    </location>
</feature>
<keyword evidence="2" id="KW-1003">Cell membrane</keyword>
<evidence type="ECO:0000313" key="7">
    <source>
        <dbReference type="EMBL" id="MCQ8102518.1"/>
    </source>
</evidence>
<keyword evidence="5 6" id="KW-0472">Membrane</keyword>
<evidence type="ECO:0000256" key="5">
    <source>
        <dbReference type="ARBA" id="ARBA00023136"/>
    </source>
</evidence>
<dbReference type="PANTHER" id="PTHR30213:SF0">
    <property type="entry name" value="UPF0761 MEMBRANE PROTEIN YIHY"/>
    <property type="match status" value="1"/>
</dbReference>
<sequence length="426" mass="47102">MEQRCAFSKALLKQAAYTLQGFIHALAREYEEGGLKQRAMSLVYISLLSLAPLLAVSFSILKGFGVHNQIEPFLAEFLAPLGAKGAEITGNVIAFVENIKVGVLGFVGFLLLFYTAISLLAEIESCFNHIWRVSRPRSLYRRFTDYLTVILIGPVFLFSAIGISSSMGDSELVRRLVQMEPFGFAYYLFGLILPHVLISIAFGFAYVFIPNSKVKLVPALIGGLCAGVAWKAVGTLFANFIADSTQYSAIYSGFAVILLAMIWLYISWLILLMGSVVVFHVQYPRYLRYVKRRPRLSIQCQESLSILLMVMIGRQHLNSGTGCTLQQLADAVDVPWEAVEEILHGLTRAGFLLALENDSMFVLAHDTDNILLIEILNVIRTAGDGSISNRTCIAMEPALQNLFVALEQRGVEILQSSSLRDLLTGP</sequence>
<evidence type="ECO:0000256" key="6">
    <source>
        <dbReference type="SAM" id="Phobius"/>
    </source>
</evidence>
<evidence type="ECO:0000256" key="4">
    <source>
        <dbReference type="ARBA" id="ARBA00022989"/>
    </source>
</evidence>
<feature type="transmembrane region" description="Helical" evidence="6">
    <location>
        <begin position="254"/>
        <end position="283"/>
    </location>
</feature>
<dbReference type="NCBIfam" id="TIGR00765">
    <property type="entry name" value="yihY_not_rbn"/>
    <property type="match status" value="1"/>
</dbReference>
<dbReference type="Pfam" id="PF03631">
    <property type="entry name" value="Virul_fac_BrkB"/>
    <property type="match status" value="1"/>
</dbReference>
<proteinExistence type="predicted"/>
<dbReference type="EMBL" id="JANIBJ010000001">
    <property type="protein sequence ID" value="MCQ8102518.1"/>
    <property type="molecule type" value="Genomic_DNA"/>
</dbReference>
<protein>
    <submittedName>
        <fullName evidence="7">YihY/virulence factor BrkB family protein</fullName>
    </submittedName>
</protein>
<evidence type="ECO:0000313" key="8">
    <source>
        <dbReference type="Proteomes" id="UP001524499"/>
    </source>
</evidence>
<dbReference type="Gene3D" id="1.10.10.10">
    <property type="entry name" value="Winged helix-like DNA-binding domain superfamily/Winged helix DNA-binding domain"/>
    <property type="match status" value="1"/>
</dbReference>
<feature type="transmembrane region" description="Helical" evidence="6">
    <location>
        <begin position="101"/>
        <end position="123"/>
    </location>
</feature>
<comment type="subcellular location">
    <subcellularLocation>
        <location evidence="1">Cell membrane</location>
        <topology evidence="1">Multi-pass membrane protein</topology>
    </subcellularLocation>
</comment>
<dbReference type="SUPFAM" id="SSF46785">
    <property type="entry name" value="Winged helix' DNA-binding domain"/>
    <property type="match status" value="1"/>
</dbReference>